<keyword evidence="3 7" id="KW-0456">Lyase</keyword>
<protein>
    <submittedName>
        <fullName evidence="7">Pectate lyase</fullName>
    </submittedName>
</protein>
<dbReference type="PANTHER" id="PTHR42970:SF1">
    <property type="entry name" value="PECTATE LYASE C-RELATED"/>
    <property type="match status" value="1"/>
</dbReference>
<feature type="region of interest" description="Disordered" evidence="4">
    <location>
        <begin position="398"/>
        <end position="447"/>
    </location>
</feature>
<dbReference type="GO" id="GO:0016829">
    <property type="term" value="F:lyase activity"/>
    <property type="evidence" value="ECO:0007669"/>
    <property type="project" value="UniProtKB-KW"/>
</dbReference>
<dbReference type="InterPro" id="IPR052063">
    <property type="entry name" value="Polysaccharide_Lyase_1"/>
</dbReference>
<keyword evidence="8" id="KW-1185">Reference proteome</keyword>
<feature type="compositionally biased region" description="Basic and acidic residues" evidence="4">
    <location>
        <begin position="419"/>
        <end position="435"/>
    </location>
</feature>
<evidence type="ECO:0000259" key="6">
    <source>
        <dbReference type="SMART" id="SM00656"/>
    </source>
</evidence>
<dbReference type="EMBL" id="BAABGA010000024">
    <property type="protein sequence ID" value="GAA4451528.1"/>
    <property type="molecule type" value="Genomic_DNA"/>
</dbReference>
<comment type="caution">
    <text evidence="7">The sequence shown here is derived from an EMBL/GenBank/DDBJ whole genome shotgun (WGS) entry which is preliminary data.</text>
</comment>
<accession>A0ABP8MJK9</accession>
<dbReference type="RefSeq" id="WP_345321533.1">
    <property type="nucleotide sequence ID" value="NZ_BAABGA010000024.1"/>
</dbReference>
<evidence type="ECO:0000256" key="2">
    <source>
        <dbReference type="ARBA" id="ARBA00023180"/>
    </source>
</evidence>
<dbReference type="InterPro" id="IPR012334">
    <property type="entry name" value="Pectin_lyas_fold"/>
</dbReference>
<dbReference type="InterPro" id="IPR002022">
    <property type="entry name" value="Pec_lyase"/>
</dbReference>
<evidence type="ECO:0000313" key="8">
    <source>
        <dbReference type="Proteomes" id="UP001500840"/>
    </source>
</evidence>
<evidence type="ECO:0000256" key="3">
    <source>
        <dbReference type="ARBA" id="ARBA00023239"/>
    </source>
</evidence>
<evidence type="ECO:0000313" key="7">
    <source>
        <dbReference type="EMBL" id="GAA4451528.1"/>
    </source>
</evidence>
<sequence>MKFSLTYIVLQIALLLTVSATPLVADGELPAFPGAEGFGAETPGGRGGQVIEVTTLDDDGPGSFRAACEAKGPRIVVFRTGGMIEVHSPIVILEPFITIAGQTAPGDGITLKAAPEMRRTVVQVASHDVVIRGLRVRRGPSGEKTVSGDAISIHNQDAAPQRIVIDHCSISWGTDENLDAWYSASDITIQWCVISEALENSSHPKGPHSKGTLMGSDVRRVSYHHNLLAHNVARNPQFSNDEGPDHIINNVIYNWKYFGSQFSTPEKQAPKVNLIGNTYQAGPDTRKVRYEVQLSNYPKQPLFYVRDNVGPHRPDGTADEWALIGDASPALGKDQMIVPAAKEIQRQKPWPASPIPVTINPAGQAYELVLDQAGVTVPRRDAVDQRVIADVQSTTGRCIDDPSDVGGWPKLDPGTPPADADHDGMPDQWEKEHGLDPNNANDRNGKVASGYTRIEEYLNSLFRPGTNQGTIRTP</sequence>
<keyword evidence="5" id="KW-0732">Signal</keyword>
<dbReference type="SMART" id="SM00656">
    <property type="entry name" value="Amb_all"/>
    <property type="match status" value="1"/>
</dbReference>
<feature type="signal peptide" evidence="5">
    <location>
        <begin position="1"/>
        <end position="25"/>
    </location>
</feature>
<evidence type="ECO:0000256" key="1">
    <source>
        <dbReference type="ARBA" id="ARBA00022723"/>
    </source>
</evidence>
<dbReference type="SUPFAM" id="SSF51126">
    <property type="entry name" value="Pectin lyase-like"/>
    <property type="match status" value="1"/>
</dbReference>
<name>A0ABP8MJK9_9BACT</name>
<evidence type="ECO:0000256" key="4">
    <source>
        <dbReference type="SAM" id="MobiDB-lite"/>
    </source>
</evidence>
<organism evidence="7 8">
    <name type="scientific">Novipirellula rosea</name>
    <dbReference type="NCBI Taxonomy" id="1031540"/>
    <lineage>
        <taxon>Bacteria</taxon>
        <taxon>Pseudomonadati</taxon>
        <taxon>Planctomycetota</taxon>
        <taxon>Planctomycetia</taxon>
        <taxon>Pirellulales</taxon>
        <taxon>Pirellulaceae</taxon>
        <taxon>Novipirellula</taxon>
    </lineage>
</organism>
<dbReference type="Gene3D" id="2.160.20.10">
    <property type="entry name" value="Single-stranded right-handed beta-helix, Pectin lyase-like"/>
    <property type="match status" value="1"/>
</dbReference>
<dbReference type="PANTHER" id="PTHR42970">
    <property type="entry name" value="PECTATE LYASE C-RELATED"/>
    <property type="match status" value="1"/>
</dbReference>
<keyword evidence="1" id="KW-0479">Metal-binding</keyword>
<dbReference type="InterPro" id="IPR011050">
    <property type="entry name" value="Pectin_lyase_fold/virulence"/>
</dbReference>
<feature type="domain" description="Pectate lyase" evidence="6">
    <location>
        <begin position="46"/>
        <end position="285"/>
    </location>
</feature>
<gene>
    <name evidence="7" type="ORF">GCM10023156_19510</name>
</gene>
<reference evidence="8" key="1">
    <citation type="journal article" date="2019" name="Int. J. Syst. Evol. Microbiol.">
        <title>The Global Catalogue of Microorganisms (GCM) 10K type strain sequencing project: providing services to taxonomists for standard genome sequencing and annotation.</title>
        <authorList>
            <consortium name="The Broad Institute Genomics Platform"/>
            <consortium name="The Broad Institute Genome Sequencing Center for Infectious Disease"/>
            <person name="Wu L."/>
            <person name="Ma J."/>
        </authorList>
    </citation>
    <scope>NUCLEOTIDE SEQUENCE [LARGE SCALE GENOMIC DNA]</scope>
    <source>
        <strain evidence="8">JCM 17759</strain>
    </source>
</reference>
<evidence type="ECO:0000256" key="5">
    <source>
        <dbReference type="SAM" id="SignalP"/>
    </source>
</evidence>
<dbReference type="Proteomes" id="UP001500840">
    <property type="component" value="Unassembled WGS sequence"/>
</dbReference>
<keyword evidence="2" id="KW-0325">Glycoprotein</keyword>
<feature type="chain" id="PRO_5045516660" evidence="5">
    <location>
        <begin position="26"/>
        <end position="474"/>
    </location>
</feature>
<proteinExistence type="predicted"/>